<comment type="pathway">
    <text evidence="9">Metabolic intermediate biosynthesis; acetyl-CoA biosynthesis; acetyl-CoA from acetate: step 1/2.</text>
</comment>
<evidence type="ECO:0000256" key="1">
    <source>
        <dbReference type="ARBA" id="ARBA00008748"/>
    </source>
</evidence>
<sequence length="392" mass="42785">MSLLVLNGGSATLKFALYRRQQVVLRGRIERIGSRPQLVAIVGIGSTLRDIAFTGNDHAAVSSALLDWLEEQDMLDGLEGIAHRIVHGGRDFADPVRLDHTVLARLDTLVPLAPLHQPQALAIVRHLLARYPEVPQIACFDTAFHRTQPWVNQQFALPRTLTEEGILRYGFHGLSYAYITRRLREMLGETAGGRVIVAHLGQGCSLCALRDGRSQATSMGFTALDGLMMGRRCGSLDPGVILYLMQHKGFNAQAVEHLLYHDSGLYGVSGISDDMRDLEASEHPHAQEAIALFVQRVVHEIGAMAAVNGGLDALVFTAGIGEHSQRIRAAICQRLAWLGVALDETANRHHAQRLDNGSGPSLWMIPTDEEEEIATASRTLLSDMTPGSGFST</sequence>
<keyword evidence="8 9" id="KW-0460">Magnesium</keyword>
<comment type="similarity">
    <text evidence="1 9 10">Belongs to the acetokinase family.</text>
</comment>
<dbReference type="Pfam" id="PF00871">
    <property type="entry name" value="Acetate_kinase"/>
    <property type="match status" value="1"/>
</dbReference>
<keyword evidence="12" id="KW-1185">Reference proteome</keyword>
<dbReference type="EC" id="2.7.2.1" evidence="9"/>
<comment type="catalytic activity">
    <reaction evidence="9">
        <text>acetate + ATP = acetyl phosphate + ADP</text>
        <dbReference type="Rhea" id="RHEA:11352"/>
        <dbReference type="ChEBI" id="CHEBI:22191"/>
        <dbReference type="ChEBI" id="CHEBI:30089"/>
        <dbReference type="ChEBI" id="CHEBI:30616"/>
        <dbReference type="ChEBI" id="CHEBI:456216"/>
        <dbReference type="EC" id="2.7.2.1"/>
    </reaction>
</comment>
<evidence type="ECO:0000256" key="3">
    <source>
        <dbReference type="ARBA" id="ARBA00022679"/>
    </source>
</evidence>
<evidence type="ECO:0000256" key="9">
    <source>
        <dbReference type="HAMAP-Rule" id="MF_00020"/>
    </source>
</evidence>
<dbReference type="HAMAP" id="MF_00020">
    <property type="entry name" value="Acetate_kinase"/>
    <property type="match status" value="1"/>
</dbReference>
<feature type="binding site" evidence="9">
    <location>
        <begin position="319"/>
        <end position="323"/>
    </location>
    <ligand>
        <name>ATP</name>
        <dbReference type="ChEBI" id="CHEBI:30616"/>
    </ligand>
</feature>
<comment type="caution">
    <text evidence="11">The sequence shown here is derived from an EMBL/GenBank/DDBJ whole genome shotgun (WGS) entry which is preliminary data.</text>
</comment>
<evidence type="ECO:0000313" key="12">
    <source>
        <dbReference type="Proteomes" id="UP001595579"/>
    </source>
</evidence>
<keyword evidence="4 9" id="KW-0479">Metal-binding</keyword>
<dbReference type="SUPFAM" id="SSF53067">
    <property type="entry name" value="Actin-like ATPase domain"/>
    <property type="match status" value="2"/>
</dbReference>
<proteinExistence type="inferred from homology"/>
<gene>
    <name evidence="9" type="primary">ackA</name>
    <name evidence="11" type="ORF">ACFOEV_17340</name>
</gene>
<dbReference type="GO" id="GO:0016301">
    <property type="term" value="F:kinase activity"/>
    <property type="evidence" value="ECO:0007669"/>
    <property type="project" value="UniProtKB-KW"/>
</dbReference>
<keyword evidence="3 9" id="KW-0808">Transferase</keyword>
<evidence type="ECO:0000256" key="5">
    <source>
        <dbReference type="ARBA" id="ARBA00022741"/>
    </source>
</evidence>
<dbReference type="PANTHER" id="PTHR21060">
    <property type="entry name" value="ACETATE KINASE"/>
    <property type="match status" value="1"/>
</dbReference>
<dbReference type="NCBIfam" id="TIGR00016">
    <property type="entry name" value="ackA"/>
    <property type="match status" value="1"/>
</dbReference>
<feature type="binding site" evidence="9">
    <location>
        <position position="14"/>
    </location>
    <ligand>
        <name>ATP</name>
        <dbReference type="ChEBI" id="CHEBI:30616"/>
    </ligand>
</feature>
<name>A0ABV7LT96_9GAMM</name>
<feature type="site" description="Transition state stabilizer" evidence="9">
    <location>
        <position position="172"/>
    </location>
</feature>
<evidence type="ECO:0000256" key="10">
    <source>
        <dbReference type="RuleBase" id="RU003835"/>
    </source>
</evidence>
<dbReference type="InterPro" id="IPR000890">
    <property type="entry name" value="Aliphatic_acid_kin_short-chain"/>
</dbReference>
<protein>
    <recommendedName>
        <fullName evidence="9">Acetate kinase</fullName>
        <ecNumber evidence="9">2.7.2.1</ecNumber>
    </recommendedName>
    <alternativeName>
        <fullName evidence="9">Acetokinase</fullName>
    </alternativeName>
</protein>
<comment type="subcellular location">
    <subcellularLocation>
        <location evidence="9">Cytoplasm</location>
    </subcellularLocation>
</comment>
<keyword evidence="5 9" id="KW-0547">Nucleotide-binding</keyword>
<keyword evidence="2 9" id="KW-0963">Cytoplasm</keyword>
<dbReference type="Proteomes" id="UP001595579">
    <property type="component" value="Unassembled WGS sequence"/>
</dbReference>
<comment type="cofactor">
    <cofactor evidence="9">
        <name>Mg(2+)</name>
        <dbReference type="ChEBI" id="CHEBI:18420"/>
    </cofactor>
    <cofactor evidence="9">
        <name>Mn(2+)</name>
        <dbReference type="ChEBI" id="CHEBI:29035"/>
    </cofactor>
    <text evidence="9">Mg(2+). Can also accept Mn(2+).</text>
</comment>
<comment type="function">
    <text evidence="9">Catalyzes the formation of acetyl phosphate from acetate and ATP. Can also catalyze the reverse reaction.</text>
</comment>
<feature type="binding site" evidence="9">
    <location>
        <begin position="274"/>
        <end position="276"/>
    </location>
    <ligand>
        <name>ATP</name>
        <dbReference type="ChEBI" id="CHEBI:30616"/>
    </ligand>
</feature>
<comment type="subunit">
    <text evidence="9">Homodimer.</text>
</comment>
<dbReference type="InterPro" id="IPR004372">
    <property type="entry name" value="Ac/propionate_kinase"/>
</dbReference>
<dbReference type="PANTHER" id="PTHR21060:SF21">
    <property type="entry name" value="ACETATE KINASE"/>
    <property type="match status" value="1"/>
</dbReference>
<organism evidence="11 12">
    <name type="scientific">Litchfieldella rifensis</name>
    <dbReference type="NCBI Taxonomy" id="762643"/>
    <lineage>
        <taxon>Bacteria</taxon>
        <taxon>Pseudomonadati</taxon>
        <taxon>Pseudomonadota</taxon>
        <taxon>Gammaproteobacteria</taxon>
        <taxon>Oceanospirillales</taxon>
        <taxon>Halomonadaceae</taxon>
        <taxon>Litchfieldella</taxon>
    </lineage>
</organism>
<evidence type="ECO:0000256" key="8">
    <source>
        <dbReference type="ARBA" id="ARBA00022842"/>
    </source>
</evidence>
<keyword evidence="6 9" id="KW-0418">Kinase</keyword>
<evidence type="ECO:0000313" key="11">
    <source>
        <dbReference type="EMBL" id="MFC3285366.1"/>
    </source>
</evidence>
<dbReference type="PIRSF" id="PIRSF000722">
    <property type="entry name" value="Acetate_prop_kin"/>
    <property type="match status" value="1"/>
</dbReference>
<dbReference type="PRINTS" id="PR00471">
    <property type="entry name" value="ACETATEKNASE"/>
</dbReference>
<dbReference type="Gene3D" id="3.30.420.40">
    <property type="match status" value="2"/>
</dbReference>
<feature type="site" description="Transition state stabilizer" evidence="9">
    <location>
        <position position="232"/>
    </location>
</feature>
<evidence type="ECO:0000256" key="6">
    <source>
        <dbReference type="ARBA" id="ARBA00022777"/>
    </source>
</evidence>
<reference evidence="12" key="1">
    <citation type="journal article" date="2019" name="Int. J. Syst. Evol. Microbiol.">
        <title>The Global Catalogue of Microorganisms (GCM) 10K type strain sequencing project: providing services to taxonomists for standard genome sequencing and annotation.</title>
        <authorList>
            <consortium name="The Broad Institute Genomics Platform"/>
            <consortium name="The Broad Institute Genome Sequencing Center for Infectious Disease"/>
            <person name="Wu L."/>
            <person name="Ma J."/>
        </authorList>
    </citation>
    <scope>NUCLEOTIDE SEQUENCE [LARGE SCALE GENOMIC DNA]</scope>
    <source>
        <strain evidence="12">CECT 7698</strain>
    </source>
</reference>
<evidence type="ECO:0000256" key="2">
    <source>
        <dbReference type="ARBA" id="ARBA00022490"/>
    </source>
</evidence>
<feature type="binding site" evidence="9">
    <location>
        <position position="7"/>
    </location>
    <ligand>
        <name>Mg(2+)</name>
        <dbReference type="ChEBI" id="CHEBI:18420"/>
    </ligand>
</feature>
<keyword evidence="7 9" id="KW-0067">ATP-binding</keyword>
<feature type="binding site" evidence="9">
    <location>
        <begin position="199"/>
        <end position="203"/>
    </location>
    <ligand>
        <name>ATP</name>
        <dbReference type="ChEBI" id="CHEBI:30616"/>
    </ligand>
</feature>
<dbReference type="RefSeq" id="WP_386776138.1">
    <property type="nucleotide sequence ID" value="NZ_JBHRUG010000031.1"/>
</dbReference>
<dbReference type="InterPro" id="IPR023865">
    <property type="entry name" value="Aliphatic_acid_kinase_CS"/>
</dbReference>
<dbReference type="EMBL" id="JBHRUG010000031">
    <property type="protein sequence ID" value="MFC3285366.1"/>
    <property type="molecule type" value="Genomic_DNA"/>
</dbReference>
<feature type="binding site" evidence="9">
    <location>
        <position position="84"/>
    </location>
    <ligand>
        <name>substrate</name>
    </ligand>
</feature>
<feature type="active site" description="Proton donor/acceptor" evidence="9">
    <location>
        <position position="141"/>
    </location>
</feature>
<feature type="binding site" evidence="9">
    <location>
        <position position="369"/>
    </location>
    <ligand>
        <name>Mg(2+)</name>
        <dbReference type="ChEBI" id="CHEBI:18420"/>
    </ligand>
</feature>
<dbReference type="InterPro" id="IPR043129">
    <property type="entry name" value="ATPase_NBD"/>
</dbReference>
<accession>A0ABV7LT96</accession>
<evidence type="ECO:0000256" key="4">
    <source>
        <dbReference type="ARBA" id="ARBA00022723"/>
    </source>
</evidence>
<evidence type="ECO:0000256" key="7">
    <source>
        <dbReference type="ARBA" id="ARBA00022840"/>
    </source>
</evidence>
<dbReference type="PROSITE" id="PS01076">
    <property type="entry name" value="ACETATE_KINASE_2"/>
    <property type="match status" value="1"/>
</dbReference>